<reference evidence="1 3" key="1">
    <citation type="journal article" date="2008" name="Science">
        <title>The Physcomitrella genome reveals evolutionary insights into the conquest of land by plants.</title>
        <authorList>
            <person name="Rensing S."/>
            <person name="Lang D."/>
            <person name="Zimmer A."/>
            <person name="Terry A."/>
            <person name="Salamov A."/>
            <person name="Shapiro H."/>
            <person name="Nishiyama T."/>
            <person name="Perroud P.-F."/>
            <person name="Lindquist E."/>
            <person name="Kamisugi Y."/>
            <person name="Tanahashi T."/>
            <person name="Sakakibara K."/>
            <person name="Fujita T."/>
            <person name="Oishi K."/>
            <person name="Shin-I T."/>
            <person name="Kuroki Y."/>
            <person name="Toyoda A."/>
            <person name="Suzuki Y."/>
            <person name="Hashimoto A."/>
            <person name="Yamaguchi K."/>
            <person name="Sugano A."/>
            <person name="Kohara Y."/>
            <person name="Fujiyama A."/>
            <person name="Anterola A."/>
            <person name="Aoki S."/>
            <person name="Ashton N."/>
            <person name="Barbazuk W.B."/>
            <person name="Barker E."/>
            <person name="Bennetzen J."/>
            <person name="Bezanilla M."/>
            <person name="Blankenship R."/>
            <person name="Cho S.H."/>
            <person name="Dutcher S."/>
            <person name="Estelle M."/>
            <person name="Fawcett J.A."/>
            <person name="Gundlach H."/>
            <person name="Hanada K."/>
            <person name="Heyl A."/>
            <person name="Hicks K.A."/>
            <person name="Hugh J."/>
            <person name="Lohr M."/>
            <person name="Mayer K."/>
            <person name="Melkozernov A."/>
            <person name="Murata T."/>
            <person name="Nelson D."/>
            <person name="Pils B."/>
            <person name="Prigge M."/>
            <person name="Reiss B."/>
            <person name="Renner T."/>
            <person name="Rombauts S."/>
            <person name="Rushton P."/>
            <person name="Sanderfoot A."/>
            <person name="Schween G."/>
            <person name="Shiu S.-H."/>
            <person name="Stueber K."/>
            <person name="Theodoulou F.L."/>
            <person name="Tu H."/>
            <person name="Van de Peer Y."/>
            <person name="Verrier P.J."/>
            <person name="Waters E."/>
            <person name="Wood A."/>
            <person name="Yang L."/>
            <person name="Cove D."/>
            <person name="Cuming A."/>
            <person name="Hasebe M."/>
            <person name="Lucas S."/>
            <person name="Mishler D.B."/>
            <person name="Reski R."/>
            <person name="Grigoriev I."/>
            <person name="Quatrano R.S."/>
            <person name="Boore J.L."/>
        </authorList>
    </citation>
    <scope>NUCLEOTIDE SEQUENCE [LARGE SCALE GENOMIC DNA]</scope>
    <source>
        <strain evidence="2 3">cv. Gransden 2004</strain>
    </source>
</reference>
<proteinExistence type="predicted"/>
<sequence>MRNSYSPFLNLNLDDYDSERLRLKSVDLKADSNAWEFSLDSRRRCFGFAASCQPDSSPGKWAIAGPLYRFRAMASSSAICCFNVAVEVDSFNKIFREE</sequence>
<dbReference type="Proteomes" id="UP000006727">
    <property type="component" value="Chromosome 21"/>
</dbReference>
<evidence type="ECO:0000313" key="1">
    <source>
        <dbReference type="EMBL" id="PNR31602.1"/>
    </source>
</evidence>
<protein>
    <submittedName>
        <fullName evidence="1 2">Uncharacterized protein</fullName>
    </submittedName>
</protein>
<dbReference type="EMBL" id="ABEU02000021">
    <property type="protein sequence ID" value="PNR31602.1"/>
    <property type="molecule type" value="Genomic_DNA"/>
</dbReference>
<reference evidence="2" key="3">
    <citation type="submission" date="2020-12" db="UniProtKB">
        <authorList>
            <consortium name="EnsemblPlants"/>
        </authorList>
    </citation>
    <scope>IDENTIFICATION</scope>
</reference>
<organism evidence="1">
    <name type="scientific">Physcomitrium patens</name>
    <name type="common">Spreading-leaved earth moss</name>
    <name type="synonym">Physcomitrella patens</name>
    <dbReference type="NCBI Taxonomy" id="3218"/>
    <lineage>
        <taxon>Eukaryota</taxon>
        <taxon>Viridiplantae</taxon>
        <taxon>Streptophyta</taxon>
        <taxon>Embryophyta</taxon>
        <taxon>Bryophyta</taxon>
        <taxon>Bryophytina</taxon>
        <taxon>Bryopsida</taxon>
        <taxon>Funariidae</taxon>
        <taxon>Funariales</taxon>
        <taxon>Funariaceae</taxon>
        <taxon>Physcomitrium</taxon>
    </lineage>
</organism>
<reference evidence="1 3" key="2">
    <citation type="journal article" date="2018" name="Plant J.">
        <title>The Physcomitrella patens chromosome-scale assembly reveals moss genome structure and evolution.</title>
        <authorList>
            <person name="Lang D."/>
            <person name="Ullrich K.K."/>
            <person name="Murat F."/>
            <person name="Fuchs J."/>
            <person name="Jenkins J."/>
            <person name="Haas F.B."/>
            <person name="Piednoel M."/>
            <person name="Gundlach H."/>
            <person name="Van Bel M."/>
            <person name="Meyberg R."/>
            <person name="Vives C."/>
            <person name="Morata J."/>
            <person name="Symeonidi A."/>
            <person name="Hiss M."/>
            <person name="Muchero W."/>
            <person name="Kamisugi Y."/>
            <person name="Saleh O."/>
            <person name="Blanc G."/>
            <person name="Decker E.L."/>
            <person name="van Gessel N."/>
            <person name="Grimwood J."/>
            <person name="Hayes R.D."/>
            <person name="Graham S.W."/>
            <person name="Gunter L.E."/>
            <person name="McDaniel S.F."/>
            <person name="Hoernstein S.N.W."/>
            <person name="Larsson A."/>
            <person name="Li F.W."/>
            <person name="Perroud P.F."/>
            <person name="Phillips J."/>
            <person name="Ranjan P."/>
            <person name="Rokshar D.S."/>
            <person name="Rothfels C.J."/>
            <person name="Schneider L."/>
            <person name="Shu S."/>
            <person name="Stevenson D.W."/>
            <person name="Thummler F."/>
            <person name="Tillich M."/>
            <person name="Villarreal Aguilar J.C."/>
            <person name="Widiez T."/>
            <person name="Wong G.K."/>
            <person name="Wymore A."/>
            <person name="Zhang Y."/>
            <person name="Zimmer A.D."/>
            <person name="Quatrano R.S."/>
            <person name="Mayer K.F.X."/>
            <person name="Goodstein D."/>
            <person name="Casacuberta J.M."/>
            <person name="Vandepoele K."/>
            <person name="Reski R."/>
            <person name="Cuming A.C."/>
            <person name="Tuskan G.A."/>
            <person name="Maumus F."/>
            <person name="Salse J."/>
            <person name="Schmutz J."/>
            <person name="Rensing S.A."/>
        </authorList>
    </citation>
    <scope>NUCLEOTIDE SEQUENCE [LARGE SCALE GENOMIC DNA]</scope>
    <source>
        <strain evidence="2 3">cv. Gransden 2004</strain>
    </source>
</reference>
<keyword evidence="3" id="KW-1185">Reference proteome</keyword>
<accession>A0A2K1IQP9</accession>
<dbReference type="Gramene" id="Pp3c21_4700V3.1">
    <property type="protein sequence ID" value="PAC:32916146.CDS.1"/>
    <property type="gene ID" value="Pp3c21_4700"/>
</dbReference>
<evidence type="ECO:0000313" key="3">
    <source>
        <dbReference type="Proteomes" id="UP000006727"/>
    </source>
</evidence>
<dbReference type="EnsemblPlants" id="Pp3c21_4700V3.1">
    <property type="protein sequence ID" value="PAC:32916146.CDS.1"/>
    <property type="gene ID" value="Pp3c21_4700"/>
</dbReference>
<evidence type="ECO:0000313" key="2">
    <source>
        <dbReference type="EnsemblPlants" id="PAC:32916146.CDS.1"/>
    </source>
</evidence>
<dbReference type="AlphaFoldDB" id="A0A2K1IQP9"/>
<dbReference type="PaxDb" id="3218-PP1S27_180V6.1"/>
<dbReference type="EnsemblPlants" id="Pp3c21_4700V3.2">
    <property type="protein sequence ID" value="PAC:32916147.CDS.1"/>
    <property type="gene ID" value="Pp3c21_4700"/>
</dbReference>
<dbReference type="Gramene" id="Pp3c21_4700V3.2">
    <property type="protein sequence ID" value="PAC:32916147.CDS.1"/>
    <property type="gene ID" value="Pp3c21_4700"/>
</dbReference>
<dbReference type="InParanoid" id="A0A2K1IQP9"/>
<name>A0A2K1IQP9_PHYPA</name>
<gene>
    <name evidence="1" type="ORF">PHYPA_025723</name>
</gene>